<dbReference type="GeneID" id="99635665"/>
<accession>A0A1S8D8J0</accession>
<protein>
    <submittedName>
        <fullName evidence="1">Transcriptional regulator</fullName>
    </submittedName>
</protein>
<proteinExistence type="predicted"/>
<organism evidence="1 3">
    <name type="scientific">Roseomonas mucosa</name>
    <dbReference type="NCBI Taxonomy" id="207340"/>
    <lineage>
        <taxon>Bacteria</taxon>
        <taxon>Pseudomonadati</taxon>
        <taxon>Pseudomonadota</taxon>
        <taxon>Alphaproteobacteria</taxon>
        <taxon>Acetobacterales</taxon>
        <taxon>Roseomonadaceae</taxon>
        <taxon>Roseomonas</taxon>
    </lineage>
</organism>
<dbReference type="InterPro" id="IPR012337">
    <property type="entry name" value="RNaseH-like_sf"/>
</dbReference>
<dbReference type="AlphaFoldDB" id="A0A1S8D8J0"/>
<sequence>MKAFLDFEASSLEKGGFPVEVGWVLEDGAEEAHLIRPAPDWTVWSEEAEAIHRLSRARLEAEGEAPGAVATRMMEALAGHEILASAPSWDGQWLSRLLRAAGLPRHALRLGDTDAAEEAEADRILREAGLAAAKRAEQVRRIVAEARQADEALGPPEHRALADARRAHRLFEAVRQAARAGAEQHRAAATAQG</sequence>
<evidence type="ECO:0000313" key="3">
    <source>
        <dbReference type="Proteomes" id="UP000054844"/>
    </source>
</evidence>
<dbReference type="STRING" id="207340.APZ41_006050"/>
<dbReference type="SUPFAM" id="SSF53098">
    <property type="entry name" value="Ribonuclease H-like"/>
    <property type="match status" value="1"/>
</dbReference>
<dbReference type="Proteomes" id="UP000254919">
    <property type="component" value="Unassembled WGS sequence"/>
</dbReference>
<dbReference type="GO" id="GO:0003676">
    <property type="term" value="F:nucleic acid binding"/>
    <property type="evidence" value="ECO:0007669"/>
    <property type="project" value="InterPro"/>
</dbReference>
<evidence type="ECO:0000313" key="4">
    <source>
        <dbReference type="Proteomes" id="UP000254919"/>
    </source>
</evidence>
<gene>
    <name evidence="1" type="ORF">APZ41_006050</name>
    <name evidence="2" type="ORF">NCTC13291_00643</name>
</gene>
<dbReference type="InterPro" id="IPR036397">
    <property type="entry name" value="RNaseH_sf"/>
</dbReference>
<evidence type="ECO:0000313" key="1">
    <source>
        <dbReference type="EMBL" id="ONH84117.1"/>
    </source>
</evidence>
<reference evidence="2 4" key="2">
    <citation type="submission" date="2018-06" db="EMBL/GenBank/DDBJ databases">
        <authorList>
            <consortium name="Pathogen Informatics"/>
            <person name="Doyle S."/>
        </authorList>
    </citation>
    <scope>NUCLEOTIDE SEQUENCE [LARGE SCALE GENOMIC DNA]</scope>
    <source>
        <strain evidence="2 4">NCTC13291</strain>
    </source>
</reference>
<dbReference type="OrthoDB" id="5705783at2"/>
<dbReference type="EMBL" id="LLWF02000012">
    <property type="protein sequence ID" value="ONH84117.1"/>
    <property type="molecule type" value="Genomic_DNA"/>
</dbReference>
<name>A0A1S8D8J0_9PROT</name>
<dbReference type="EMBL" id="UGVN01000001">
    <property type="protein sequence ID" value="SUE38417.1"/>
    <property type="molecule type" value="Genomic_DNA"/>
</dbReference>
<dbReference type="RefSeq" id="WP_019460251.1">
    <property type="nucleotide sequence ID" value="NZ_AP031462.1"/>
</dbReference>
<dbReference type="Proteomes" id="UP000054844">
    <property type="component" value="Unassembled WGS sequence"/>
</dbReference>
<evidence type="ECO:0000313" key="2">
    <source>
        <dbReference type="EMBL" id="SUE38417.1"/>
    </source>
</evidence>
<keyword evidence="3" id="KW-1185">Reference proteome</keyword>
<dbReference type="Gene3D" id="3.30.420.10">
    <property type="entry name" value="Ribonuclease H-like superfamily/Ribonuclease H"/>
    <property type="match status" value="1"/>
</dbReference>
<reference evidence="1 3" key="1">
    <citation type="submission" date="2016-12" db="EMBL/GenBank/DDBJ databases">
        <title>Draft genome sequence of Roseomonas mucosa strain AU37, isolated from a peripheral intravenous catheter.</title>
        <authorList>
            <person name="Choudhury M.A."/>
            <person name="Sidjabat H.E."/>
            <person name="Wailan A.M."/>
            <person name="Zhang L."/>
            <person name="Marsh N.M."/>
            <person name="Rickard C.M."/>
            <person name="Davies M."/>
            <person name="Mcmillan D.J."/>
        </authorList>
    </citation>
    <scope>NUCLEOTIDE SEQUENCE [LARGE SCALE GENOMIC DNA]</scope>
    <source>
        <strain evidence="1 3">SAVE376</strain>
    </source>
</reference>